<evidence type="ECO:0000256" key="3">
    <source>
        <dbReference type="SAM" id="SignalP"/>
    </source>
</evidence>
<dbReference type="InterPro" id="IPR004843">
    <property type="entry name" value="Calcineurin-like_PHP"/>
</dbReference>
<dbReference type="InterPro" id="IPR039331">
    <property type="entry name" value="PAPs-like"/>
</dbReference>
<feature type="domain" description="Calcineurin-like phosphoesterase" evidence="4">
    <location>
        <begin position="345"/>
        <end position="576"/>
    </location>
</feature>
<dbReference type="PANTHER" id="PTHR22953">
    <property type="entry name" value="ACID PHOSPHATASE RELATED"/>
    <property type="match status" value="1"/>
</dbReference>
<feature type="region of interest" description="Disordered" evidence="2">
    <location>
        <begin position="221"/>
        <end position="254"/>
    </location>
</feature>
<dbReference type="InterPro" id="IPR013783">
    <property type="entry name" value="Ig-like_fold"/>
</dbReference>
<evidence type="ECO:0000256" key="1">
    <source>
        <dbReference type="ARBA" id="ARBA00022729"/>
    </source>
</evidence>
<dbReference type="Gene3D" id="3.60.21.10">
    <property type="match status" value="1"/>
</dbReference>
<organism evidence="5 6">
    <name type="scientific">Comamonas sediminis</name>
    <dbReference type="NCBI Taxonomy" id="1783360"/>
    <lineage>
        <taxon>Bacteria</taxon>
        <taxon>Pseudomonadati</taxon>
        <taxon>Pseudomonadota</taxon>
        <taxon>Betaproteobacteria</taxon>
        <taxon>Burkholderiales</taxon>
        <taxon>Comamonadaceae</taxon>
        <taxon>Comamonas</taxon>
    </lineage>
</organism>
<dbReference type="SUPFAM" id="SSF56300">
    <property type="entry name" value="Metallo-dependent phosphatases"/>
    <property type="match status" value="1"/>
</dbReference>
<comment type="caution">
    <text evidence="5">The sequence shown here is derived from an EMBL/GenBank/DDBJ whole genome shotgun (WGS) entry which is preliminary data.</text>
</comment>
<dbReference type="GO" id="GO:0016787">
    <property type="term" value="F:hydrolase activity"/>
    <property type="evidence" value="ECO:0007669"/>
    <property type="project" value="UniProtKB-KW"/>
</dbReference>
<proteinExistence type="predicted"/>
<dbReference type="Gene3D" id="2.60.120.200">
    <property type="match status" value="1"/>
</dbReference>
<dbReference type="InterPro" id="IPR029052">
    <property type="entry name" value="Metallo-depent_PP-like"/>
</dbReference>
<accession>A0ABV4B610</accession>
<dbReference type="EC" id="3.1.-.-" evidence="5"/>
<reference evidence="5 6" key="1">
    <citation type="journal article" date="2016" name="Int. J. Syst. Evol. Microbiol.">
        <title>Description of Comamonas sediminis sp. nov., isolated from lagoon sediments.</title>
        <authorList>
            <person name="Subhash Y."/>
            <person name="Bang J.J."/>
            <person name="You T.H."/>
            <person name="Lee S.S."/>
        </authorList>
    </citation>
    <scope>NUCLEOTIDE SEQUENCE [LARGE SCALE GENOMIC DNA]</scope>
    <source>
        <strain evidence="5 6">JCM 31169</strain>
    </source>
</reference>
<dbReference type="InterPro" id="IPR053784">
    <property type="entry name" value="Choice_anch_U_dom"/>
</dbReference>
<name>A0ABV4B610_9BURK</name>
<gene>
    <name evidence="5" type="ORF">AB7A72_18235</name>
</gene>
<dbReference type="EMBL" id="JBGBDC010000008">
    <property type="protein sequence ID" value="MEY2252966.1"/>
    <property type="molecule type" value="Genomic_DNA"/>
</dbReference>
<protein>
    <submittedName>
        <fullName evidence="5">Metallophosphoesterase</fullName>
        <ecNumber evidence="5">3.1.-.-</ecNumber>
    </submittedName>
</protein>
<dbReference type="PANTHER" id="PTHR22953:SF153">
    <property type="entry name" value="PURPLE ACID PHOSPHATASE"/>
    <property type="match status" value="1"/>
</dbReference>
<sequence>MKIASVRQLCAAGLWAISGLALAQTVVFSENFDAAGADAPAGLGTAAPAGWTLRLENAETVATSGRSTAAKLPWLGWKFVTPSYWTTQVSGGERAKLTKASGKIAVAESDGLRPTSGQYFSTVMESPGIAVQGGGSYTLAFLNHFQMGSTKKESIRVEAVFDDSSVQTLLNETSASRLNQAESLAFSVPAGAKSVSLRFSYLNTDNNWYWGLDDVVLTRTSSEPPKPFDPARLPSTATAPALSVGPTLQNPGPDHMAVMLETSESAPTIWWRLAGSTGPYTLLPAKNPVGDFADSSIFFADITGLQSNTLYEYAVVTGTSAAPKLAGPFQFKTWPREGDGVASAKFAVVSDTQDGLANRLKNITQGIINNDCAGVAAQCAQNLAGFMVPGDLVGSGGTRSNWKDQFFGPLAAITAYVPLIPAPGNHEYFGGEQASAGAEKSWAKTYRKYFNRMPANGSEKHPLHWYQLDYLGMRIVGSDFNPASAMHNTGGWSSYDNGRGLFRADYMQEHLNWFTGLMAQTRVDKKPYMVLLNHHPCLSEKWRQGEVMATCDFIAQMEDYGRTTGAITANLNGHVHFYERGNSMNSRHLWLNVASGSGALEGAKQSDDSDLDVIANTKLSFGYGTLEASFGSATPAMTWKRYDLGAATTSSTPDDSIAITSQAWSLKPELVQAKLGKVDPARLQLAYRPVAGPALYEAQWQVSKDPQFAAGQPVYDVWGNDTRSENWTYLNGVRTNTQKDADIATLPLGQLLANPQRLYPNVAANTARGKLTGAIIAGGNSLRDRWSCGYKWDEDGDSGAERQGGRQCYAQLLQAGGSKGSAWDPFQGQPAQVLQLGQDERWYWRVRVRDTHLNWSGWSVTGSFELGNPAPEPEPPVQDLIDTGLPSPGGHLPAMNLNIQAATRCDQSNASVSAVPAGLLPAGLLPAGLQAASGLLSFTLSGCDHAGFSAQVRLELPAGLPANSRVMKVHTASNGQRTVSEITGASIAGGAVRYTVTDGGPLDEDGVVNGAIVDPVLVAVPADIVVPPVPAAQPVPANQPLALLLASLLLIAMAVAARRHR</sequence>
<keyword evidence="1 3" id="KW-0732">Signal</keyword>
<evidence type="ECO:0000259" key="4">
    <source>
        <dbReference type="Pfam" id="PF00149"/>
    </source>
</evidence>
<feature type="chain" id="PRO_5046947835" evidence="3">
    <location>
        <begin position="24"/>
        <end position="1061"/>
    </location>
</feature>
<keyword evidence="5" id="KW-0378">Hydrolase</keyword>
<dbReference type="RefSeq" id="WP_369460767.1">
    <property type="nucleotide sequence ID" value="NZ_JBGBDC010000008.1"/>
</dbReference>
<dbReference type="Gene3D" id="2.60.40.10">
    <property type="entry name" value="Immunoglobulins"/>
    <property type="match status" value="1"/>
</dbReference>
<dbReference type="Proteomes" id="UP001562178">
    <property type="component" value="Unassembled WGS sequence"/>
</dbReference>
<evidence type="ECO:0000313" key="6">
    <source>
        <dbReference type="Proteomes" id="UP001562178"/>
    </source>
</evidence>
<evidence type="ECO:0000256" key="2">
    <source>
        <dbReference type="SAM" id="MobiDB-lite"/>
    </source>
</evidence>
<feature type="signal peptide" evidence="3">
    <location>
        <begin position="1"/>
        <end position="23"/>
    </location>
</feature>
<dbReference type="NCBIfam" id="NF041766">
    <property type="entry name" value="choice_anch_U"/>
    <property type="match status" value="1"/>
</dbReference>
<evidence type="ECO:0000313" key="5">
    <source>
        <dbReference type="EMBL" id="MEY2252966.1"/>
    </source>
</evidence>
<keyword evidence="6" id="KW-1185">Reference proteome</keyword>
<dbReference type="Pfam" id="PF00149">
    <property type="entry name" value="Metallophos"/>
    <property type="match status" value="1"/>
</dbReference>